<dbReference type="Proteomes" id="UP001501470">
    <property type="component" value="Unassembled WGS sequence"/>
</dbReference>
<evidence type="ECO:0000313" key="2">
    <source>
        <dbReference type="Proteomes" id="UP001501470"/>
    </source>
</evidence>
<comment type="caution">
    <text evidence="1">The sequence shown here is derived from an EMBL/GenBank/DDBJ whole genome shotgun (WGS) entry which is preliminary data.</text>
</comment>
<gene>
    <name evidence="1" type="ORF">GCM10009827_027610</name>
</gene>
<accession>A0ABN2A7D6</accession>
<organism evidence="1 2">
    <name type="scientific">Dactylosporangium maewongense</name>
    <dbReference type="NCBI Taxonomy" id="634393"/>
    <lineage>
        <taxon>Bacteria</taxon>
        <taxon>Bacillati</taxon>
        <taxon>Actinomycetota</taxon>
        <taxon>Actinomycetes</taxon>
        <taxon>Micromonosporales</taxon>
        <taxon>Micromonosporaceae</taxon>
        <taxon>Dactylosporangium</taxon>
    </lineage>
</organism>
<dbReference type="EMBL" id="BAAAQD010000004">
    <property type="protein sequence ID" value="GAA1511825.1"/>
    <property type="molecule type" value="Genomic_DNA"/>
</dbReference>
<sequence length="272" mass="26829">MLLAGCAGPDFRRGGPPPFVVGTAGPDRAALARWSDFPAGRHPRPVVLLGDPASAGAGFTDGAAKQAFAAKRFSVTAALPAGPATATVALPDGPAELGVIGAAAAVAALARPLAGSADPVLVLDQVRYAPATFPTDRGPLALPAWQFSGPGVLGAIAWPAVDPAALWRPGENPDAGTTAVIADDDRTLTVALLTPAGGACPGSPVVTVTAEAVASPAAVAVGLRAAGTGSTRDNCASDDVLRYAQHTLVLDAPLGGRVVLGPDGAVIAVRRA</sequence>
<reference evidence="1 2" key="1">
    <citation type="journal article" date="2019" name="Int. J. Syst. Evol. Microbiol.">
        <title>The Global Catalogue of Microorganisms (GCM) 10K type strain sequencing project: providing services to taxonomists for standard genome sequencing and annotation.</title>
        <authorList>
            <consortium name="The Broad Institute Genomics Platform"/>
            <consortium name="The Broad Institute Genome Sequencing Center for Infectious Disease"/>
            <person name="Wu L."/>
            <person name="Ma J."/>
        </authorList>
    </citation>
    <scope>NUCLEOTIDE SEQUENCE [LARGE SCALE GENOMIC DNA]</scope>
    <source>
        <strain evidence="1 2">JCM 15933</strain>
    </source>
</reference>
<evidence type="ECO:0008006" key="3">
    <source>
        <dbReference type="Google" id="ProtNLM"/>
    </source>
</evidence>
<evidence type="ECO:0000313" key="1">
    <source>
        <dbReference type="EMBL" id="GAA1511825.1"/>
    </source>
</evidence>
<name>A0ABN2A7D6_9ACTN</name>
<proteinExistence type="predicted"/>
<keyword evidence="2" id="KW-1185">Reference proteome</keyword>
<protein>
    <recommendedName>
        <fullName evidence="3">Lipoprotein</fullName>
    </recommendedName>
</protein>